<reference evidence="1" key="1">
    <citation type="submission" date="2020-06" db="EMBL/GenBank/DDBJ databases">
        <authorList>
            <person name="Li T."/>
            <person name="Hu X."/>
            <person name="Zhang T."/>
            <person name="Song X."/>
            <person name="Zhang H."/>
            <person name="Dai N."/>
            <person name="Sheng W."/>
            <person name="Hou X."/>
            <person name="Wei L."/>
        </authorList>
    </citation>
    <scope>NUCLEOTIDE SEQUENCE</scope>
    <source>
        <strain evidence="1">KEN1</strain>
        <tissue evidence="1">Leaf</tissue>
    </source>
</reference>
<reference evidence="1" key="2">
    <citation type="journal article" date="2024" name="Plant">
        <title>Genomic evolution and insights into agronomic trait innovations of Sesamum species.</title>
        <authorList>
            <person name="Miao H."/>
            <person name="Wang L."/>
            <person name="Qu L."/>
            <person name="Liu H."/>
            <person name="Sun Y."/>
            <person name="Le M."/>
            <person name="Wang Q."/>
            <person name="Wei S."/>
            <person name="Zheng Y."/>
            <person name="Lin W."/>
            <person name="Duan Y."/>
            <person name="Cao H."/>
            <person name="Xiong S."/>
            <person name="Wang X."/>
            <person name="Wei L."/>
            <person name="Li C."/>
            <person name="Ma Q."/>
            <person name="Ju M."/>
            <person name="Zhao R."/>
            <person name="Li G."/>
            <person name="Mu C."/>
            <person name="Tian Q."/>
            <person name="Mei H."/>
            <person name="Zhang T."/>
            <person name="Gao T."/>
            <person name="Zhang H."/>
        </authorList>
    </citation>
    <scope>NUCLEOTIDE SEQUENCE</scope>
    <source>
        <strain evidence="1">KEN1</strain>
    </source>
</reference>
<sequence length="194" mass="21616">MSDLGHITYFLGMEINLCDDGIFISQKRYALEILRKFKMEKSKPVSTSLIHNEKLSRSEKGDDADASLYRSLIGSLLYHTATRPDLMYAVAGVLSRFLQSPGQVHMGAAKRVLRYVKGTHDYGIWYTQSEDVKLFGYADSDWAGCPDDLKSTTGYVFSLGSGVFSWLSKKQEVIAESTTEAEYMATIAVANQAI</sequence>
<proteinExistence type="predicted"/>
<dbReference type="CDD" id="cd09272">
    <property type="entry name" value="RNase_HI_RT_Ty1"/>
    <property type="match status" value="1"/>
</dbReference>
<protein>
    <submittedName>
        <fullName evidence="1">Retrovirus-related Pol polyprotein from transposon RE1</fullName>
    </submittedName>
</protein>
<dbReference type="EMBL" id="JACGWN010000012">
    <property type="protein sequence ID" value="KAL0416081.1"/>
    <property type="molecule type" value="Genomic_DNA"/>
</dbReference>
<dbReference type="PANTHER" id="PTHR11439:SF502">
    <property type="entry name" value="SECRETED RXLR EFFECTOR PROTEIN 161-LIKE"/>
    <property type="match status" value="1"/>
</dbReference>
<name>A0AAW2UL60_9LAMI</name>
<dbReference type="PANTHER" id="PTHR11439">
    <property type="entry name" value="GAG-POL-RELATED RETROTRANSPOSON"/>
    <property type="match status" value="1"/>
</dbReference>
<dbReference type="AlphaFoldDB" id="A0AAW2UL60"/>
<comment type="caution">
    <text evidence="1">The sequence shown here is derived from an EMBL/GenBank/DDBJ whole genome shotgun (WGS) entry which is preliminary data.</text>
</comment>
<organism evidence="1">
    <name type="scientific">Sesamum latifolium</name>
    <dbReference type="NCBI Taxonomy" id="2727402"/>
    <lineage>
        <taxon>Eukaryota</taxon>
        <taxon>Viridiplantae</taxon>
        <taxon>Streptophyta</taxon>
        <taxon>Embryophyta</taxon>
        <taxon>Tracheophyta</taxon>
        <taxon>Spermatophyta</taxon>
        <taxon>Magnoliopsida</taxon>
        <taxon>eudicotyledons</taxon>
        <taxon>Gunneridae</taxon>
        <taxon>Pentapetalae</taxon>
        <taxon>asterids</taxon>
        <taxon>lamiids</taxon>
        <taxon>Lamiales</taxon>
        <taxon>Pedaliaceae</taxon>
        <taxon>Sesamum</taxon>
    </lineage>
</organism>
<evidence type="ECO:0000313" key="1">
    <source>
        <dbReference type="EMBL" id="KAL0416081.1"/>
    </source>
</evidence>
<accession>A0AAW2UL60</accession>
<gene>
    <name evidence="1" type="ORF">Slati_3440000</name>
</gene>